<protein>
    <submittedName>
        <fullName evidence="3">Uncharacterized protein LOC113494559 isoform X1</fullName>
    </submittedName>
</protein>
<dbReference type="KEGG" id="tnl:113494559"/>
<evidence type="ECO:0000256" key="1">
    <source>
        <dbReference type="SAM" id="SignalP"/>
    </source>
</evidence>
<accession>A0A7E5VKL7</accession>
<feature type="chain" id="PRO_5028942341" evidence="1">
    <location>
        <begin position="17"/>
        <end position="344"/>
    </location>
</feature>
<dbReference type="Proteomes" id="UP000322000">
    <property type="component" value="Chromosome 5"/>
</dbReference>
<gene>
    <name evidence="3" type="primary">LOC113494559</name>
</gene>
<evidence type="ECO:0000313" key="3">
    <source>
        <dbReference type="RefSeq" id="XP_026728751.1"/>
    </source>
</evidence>
<reference evidence="3" key="1">
    <citation type="submission" date="2025-08" db="UniProtKB">
        <authorList>
            <consortium name="RefSeq"/>
        </authorList>
    </citation>
    <scope>IDENTIFICATION</scope>
</reference>
<evidence type="ECO:0000313" key="2">
    <source>
        <dbReference type="Proteomes" id="UP000322000"/>
    </source>
</evidence>
<organism evidence="2 3">
    <name type="scientific">Trichoplusia ni</name>
    <name type="common">Cabbage looper</name>
    <dbReference type="NCBI Taxonomy" id="7111"/>
    <lineage>
        <taxon>Eukaryota</taxon>
        <taxon>Metazoa</taxon>
        <taxon>Ecdysozoa</taxon>
        <taxon>Arthropoda</taxon>
        <taxon>Hexapoda</taxon>
        <taxon>Insecta</taxon>
        <taxon>Pterygota</taxon>
        <taxon>Neoptera</taxon>
        <taxon>Endopterygota</taxon>
        <taxon>Lepidoptera</taxon>
        <taxon>Glossata</taxon>
        <taxon>Ditrysia</taxon>
        <taxon>Noctuoidea</taxon>
        <taxon>Noctuidae</taxon>
        <taxon>Plusiinae</taxon>
        <taxon>Trichoplusia</taxon>
    </lineage>
</organism>
<dbReference type="RefSeq" id="XP_026728751.1">
    <property type="nucleotide sequence ID" value="XM_026872950.1"/>
</dbReference>
<dbReference type="GeneID" id="113494559"/>
<sequence length="344" mass="39333">MWQILPVLLYLSSVQALYRVNSNNPYPFFNEDQGNLPPLNKHPIGTTYFSFPKFTAGPMPSANKKPNQQYSVSSRFADDSYLSHKAPPQLNPFLLRNFIFHHSQGSPRNLNKSYDNNPFDTDYSSFNGGSSLAFTDNDPVIEPKESESYAEDLELVDNFGNYLRKRTLLDSLSAGNPNDAAHQYNALLAVLMALARAVRNSCADFEQVYDGLYYDTVETYYKYGLANADKVAGMIEEYIRKGNSHIPKLRRLKQEICDKEIFCSVSLDNHIKSSPLMYVKELETLEALAHLARNYYPYIEEFNQAAQKGNVLGYLQRSKDRLKEYIMHIINSVEHISDRQVICN</sequence>
<keyword evidence="2" id="KW-1185">Reference proteome</keyword>
<dbReference type="AlphaFoldDB" id="A0A7E5VKL7"/>
<proteinExistence type="predicted"/>
<dbReference type="InParanoid" id="A0A7E5VKL7"/>
<keyword evidence="1" id="KW-0732">Signal</keyword>
<feature type="signal peptide" evidence="1">
    <location>
        <begin position="1"/>
        <end position="16"/>
    </location>
</feature>
<name>A0A7E5VKL7_TRINI</name>
<dbReference type="OrthoDB" id="7460061at2759"/>